<organism evidence="1 2">
    <name type="scientific">Arenibacter antarcticus</name>
    <dbReference type="NCBI Taxonomy" id="2040469"/>
    <lineage>
        <taxon>Bacteria</taxon>
        <taxon>Pseudomonadati</taxon>
        <taxon>Bacteroidota</taxon>
        <taxon>Flavobacteriia</taxon>
        <taxon>Flavobacteriales</taxon>
        <taxon>Flavobacteriaceae</taxon>
        <taxon>Arenibacter</taxon>
    </lineage>
</organism>
<evidence type="ECO:0000313" key="2">
    <source>
        <dbReference type="Proteomes" id="UP001597532"/>
    </source>
</evidence>
<dbReference type="Gene3D" id="2.130.10.10">
    <property type="entry name" value="YVTN repeat-like/Quinoprotein amine dehydrogenase"/>
    <property type="match status" value="1"/>
</dbReference>
<dbReference type="RefSeq" id="WP_370671547.1">
    <property type="nucleotide sequence ID" value="NZ_CP166679.1"/>
</dbReference>
<sequence length="104" mass="11887">MAAQAPGPKRYNFAHYTEESGLNSYQVNATVQDDDGYIWIATNEGLQRYDGLRYKSFGHVHNDSTSIPSKSILQLLIDKNKNLWILTREGKVGIFNTKKFTFNE</sequence>
<protein>
    <submittedName>
        <fullName evidence="1">Two-component regulator propeller domain-containing protein</fullName>
    </submittedName>
</protein>
<reference evidence="2" key="1">
    <citation type="journal article" date="2019" name="Int. J. Syst. Evol. Microbiol.">
        <title>The Global Catalogue of Microorganisms (GCM) 10K type strain sequencing project: providing services to taxonomists for standard genome sequencing and annotation.</title>
        <authorList>
            <consortium name="The Broad Institute Genomics Platform"/>
            <consortium name="The Broad Institute Genome Sequencing Center for Infectious Disease"/>
            <person name="Wu L."/>
            <person name="Ma J."/>
        </authorList>
    </citation>
    <scope>NUCLEOTIDE SEQUENCE [LARGE SCALE GENOMIC DNA]</scope>
    <source>
        <strain evidence="2">KCTC 52924</strain>
    </source>
</reference>
<dbReference type="Pfam" id="PF07494">
    <property type="entry name" value="Reg_prop"/>
    <property type="match status" value="2"/>
</dbReference>
<proteinExistence type="predicted"/>
<keyword evidence="2" id="KW-1185">Reference proteome</keyword>
<name>A0ABW5VL70_9FLAO</name>
<dbReference type="InterPro" id="IPR011110">
    <property type="entry name" value="Reg_prop"/>
</dbReference>
<evidence type="ECO:0000313" key="1">
    <source>
        <dbReference type="EMBL" id="MFD2790721.1"/>
    </source>
</evidence>
<accession>A0ABW5VL70</accession>
<dbReference type="Proteomes" id="UP001597532">
    <property type="component" value="Unassembled WGS sequence"/>
</dbReference>
<dbReference type="InterPro" id="IPR015943">
    <property type="entry name" value="WD40/YVTN_repeat-like_dom_sf"/>
</dbReference>
<gene>
    <name evidence="1" type="ORF">ACFS1K_13180</name>
</gene>
<dbReference type="EMBL" id="JBHUOK010000030">
    <property type="protein sequence ID" value="MFD2790721.1"/>
    <property type="molecule type" value="Genomic_DNA"/>
</dbReference>
<comment type="caution">
    <text evidence="1">The sequence shown here is derived from an EMBL/GenBank/DDBJ whole genome shotgun (WGS) entry which is preliminary data.</text>
</comment>